<gene>
    <name evidence="1" type="ORF">FNT36_23915</name>
</gene>
<comment type="caution">
    <text evidence="1">The sequence shown here is derived from an EMBL/GenBank/DDBJ whole genome shotgun (WGS) entry which is preliminary data.</text>
</comment>
<proteinExistence type="predicted"/>
<organism evidence="1 2">
    <name type="scientific">Hymenobacter setariae</name>
    <dbReference type="NCBI Taxonomy" id="2594794"/>
    <lineage>
        <taxon>Bacteria</taxon>
        <taxon>Pseudomonadati</taxon>
        <taxon>Bacteroidota</taxon>
        <taxon>Cytophagia</taxon>
        <taxon>Cytophagales</taxon>
        <taxon>Hymenobacteraceae</taxon>
        <taxon>Hymenobacter</taxon>
    </lineage>
</organism>
<dbReference type="Proteomes" id="UP000317624">
    <property type="component" value="Unassembled WGS sequence"/>
</dbReference>
<dbReference type="AlphaFoldDB" id="A0A558BK73"/>
<protein>
    <submittedName>
        <fullName evidence="1">Uncharacterized protein</fullName>
    </submittedName>
</protein>
<evidence type="ECO:0000313" key="1">
    <source>
        <dbReference type="EMBL" id="TVT36920.1"/>
    </source>
</evidence>
<evidence type="ECO:0000313" key="2">
    <source>
        <dbReference type="Proteomes" id="UP000317624"/>
    </source>
</evidence>
<dbReference type="EMBL" id="VMRJ01000008">
    <property type="protein sequence ID" value="TVT36920.1"/>
    <property type="molecule type" value="Genomic_DNA"/>
</dbReference>
<dbReference type="RefSeq" id="WP_144853024.1">
    <property type="nucleotide sequence ID" value="NZ_VMRJ01000008.1"/>
</dbReference>
<name>A0A558BK73_9BACT</name>
<sequence length="186" mass="20434">MTPSPDPTPLCIPYAQATPHQICLALAYTMVALSEQFPTLSFAAWADALLQLKPDLWLEGDAVSIDDENLQHLTQRLADSPELPELDPPISPDRAAYVFKRLFNYQDEAQEALPDIAANPRAYGSRVFTLVTNLALGNSVVDELFHATHRGPQGRASTVAPALARATVHEQVRELRRARGEMGYTG</sequence>
<dbReference type="OrthoDB" id="880080at2"/>
<reference evidence="1 2" key="1">
    <citation type="submission" date="2019-07" db="EMBL/GenBank/DDBJ databases">
        <title>Hymenobacter sp. straun FUR1 Genome sequencing and assembly.</title>
        <authorList>
            <person name="Chhetri G."/>
        </authorList>
    </citation>
    <scope>NUCLEOTIDE SEQUENCE [LARGE SCALE GENOMIC DNA]</scope>
    <source>
        <strain evidence="1 2">Fur1</strain>
    </source>
</reference>
<accession>A0A558BK73</accession>
<keyword evidence="2" id="KW-1185">Reference proteome</keyword>